<evidence type="ECO:0000313" key="4">
    <source>
        <dbReference type="EMBL" id="OWS70247.1"/>
    </source>
</evidence>
<organism evidence="4 5">
    <name type="scientific">Polynucleobacter campilacus</name>
    <dbReference type="NCBI Taxonomy" id="1743163"/>
    <lineage>
        <taxon>Bacteria</taxon>
        <taxon>Pseudomonadati</taxon>
        <taxon>Pseudomonadota</taxon>
        <taxon>Betaproteobacteria</taxon>
        <taxon>Burkholderiales</taxon>
        <taxon>Burkholderiaceae</taxon>
        <taxon>Polynucleobacter</taxon>
    </lineage>
</organism>
<accession>A0A254Q5Q8</accession>
<dbReference type="PROSITE" id="PS51459">
    <property type="entry name" value="FIDO"/>
    <property type="match status" value="1"/>
</dbReference>
<feature type="binding site" evidence="2">
    <location>
        <begin position="272"/>
        <end position="273"/>
    </location>
    <ligand>
        <name>ATP</name>
        <dbReference type="ChEBI" id="CHEBI:30616"/>
    </ligand>
</feature>
<protein>
    <recommendedName>
        <fullName evidence="3">Fido domain-containing protein</fullName>
    </recommendedName>
</protein>
<dbReference type="Proteomes" id="UP000197528">
    <property type="component" value="Unassembled WGS sequence"/>
</dbReference>
<feature type="active site" evidence="1">
    <location>
        <position position="230"/>
    </location>
</feature>
<comment type="caution">
    <text evidence="4">The sequence shown here is derived from an EMBL/GenBank/DDBJ whole genome shotgun (WGS) entry which is preliminary data.</text>
</comment>
<dbReference type="RefSeq" id="WP_088525832.1">
    <property type="nucleotide sequence ID" value="NZ_NGUP01000003.1"/>
</dbReference>
<dbReference type="InterPro" id="IPR040198">
    <property type="entry name" value="Fido_containing"/>
</dbReference>
<evidence type="ECO:0000256" key="2">
    <source>
        <dbReference type="PIRSR" id="PIRSR640198-2"/>
    </source>
</evidence>
<feature type="domain" description="Fido" evidence="3">
    <location>
        <begin position="125"/>
        <end position="295"/>
    </location>
</feature>
<evidence type="ECO:0000256" key="1">
    <source>
        <dbReference type="PIRSR" id="PIRSR640198-1"/>
    </source>
</evidence>
<dbReference type="EMBL" id="NGUP01000003">
    <property type="protein sequence ID" value="OWS70247.1"/>
    <property type="molecule type" value="Genomic_DNA"/>
</dbReference>
<dbReference type="InterPro" id="IPR025230">
    <property type="entry name" value="DUF4172"/>
</dbReference>
<evidence type="ECO:0000259" key="3">
    <source>
        <dbReference type="PROSITE" id="PS51459"/>
    </source>
</evidence>
<dbReference type="Pfam" id="PF02661">
    <property type="entry name" value="Fic"/>
    <property type="match status" value="1"/>
</dbReference>
<keyword evidence="5" id="KW-1185">Reference proteome</keyword>
<reference evidence="4 5" key="1">
    <citation type="submission" date="2017-05" db="EMBL/GenBank/DDBJ databases">
        <title>Genome of Polynucleobacter sp. MWH-Feld-100.</title>
        <authorList>
            <person name="Hahn M.W."/>
        </authorList>
    </citation>
    <scope>NUCLEOTIDE SEQUENCE [LARGE SCALE GENOMIC DNA]</scope>
    <source>
        <strain evidence="4 5">MWH-Feld-100</strain>
    </source>
</reference>
<proteinExistence type="predicted"/>
<gene>
    <name evidence="4" type="ORF">CBI31_08030</name>
</gene>
<evidence type="ECO:0000313" key="5">
    <source>
        <dbReference type="Proteomes" id="UP000197528"/>
    </source>
</evidence>
<dbReference type="PANTHER" id="PTHR13504:SF33">
    <property type="entry name" value="FIC FAMILY PROTEIN"/>
    <property type="match status" value="1"/>
</dbReference>
<dbReference type="Pfam" id="PF13776">
    <property type="entry name" value="DUF4172"/>
    <property type="match status" value="1"/>
</dbReference>
<dbReference type="PANTHER" id="PTHR13504">
    <property type="entry name" value="FIDO DOMAIN-CONTAINING PROTEIN DDB_G0283145"/>
    <property type="match status" value="1"/>
</dbReference>
<dbReference type="InterPro" id="IPR003812">
    <property type="entry name" value="Fido"/>
</dbReference>
<keyword evidence="2" id="KW-0067">ATP-binding</keyword>
<sequence>MSTPLTPKSSLKAIWQHPDWPNLKIQGLGVQGALLRARKKQGEVIGQANAIGLQGAQDLIQSRYIQEIIATSAIEGEKLNLDSVRSSVFRKLGVALANDLAPLDKKVDGLVDILQDALESRGHDLSVEKLFQWHQALFPGKINARSRIKVGNFRDHEDPMQIISGRQGKEVVHFTAPPSSSVAGEIAVFLDWFNQTRPNRLADAPSKKLGTQIDGLARAAIAHLWFETIHPFEDGNGRLGRAIVEMAMAQDAQSGEKLYSLSEQMMANRSSYYDALNAAQHGNLDISEWVIWFAHTCELACEVSCEVMKKAIDRSHYWAQYSHVRLNDRQKKVIHRLLDEGDGGFLGGLNAEKYMKITASSKATATRDLSDLLESKMLFSVGQGKALRYYIHVASWTHGLE</sequence>
<dbReference type="GO" id="GO:0005524">
    <property type="term" value="F:ATP binding"/>
    <property type="evidence" value="ECO:0007669"/>
    <property type="project" value="UniProtKB-KW"/>
</dbReference>
<dbReference type="OrthoDB" id="9813719at2"/>
<dbReference type="Gene3D" id="1.10.3290.10">
    <property type="entry name" value="Fido-like domain"/>
    <property type="match status" value="1"/>
</dbReference>
<name>A0A254Q5Q8_9BURK</name>
<dbReference type="InterPro" id="IPR036597">
    <property type="entry name" value="Fido-like_dom_sf"/>
</dbReference>
<feature type="binding site" evidence="2">
    <location>
        <begin position="234"/>
        <end position="241"/>
    </location>
    <ligand>
        <name>ATP</name>
        <dbReference type="ChEBI" id="CHEBI:30616"/>
    </ligand>
</feature>
<keyword evidence="2" id="KW-0547">Nucleotide-binding</keyword>
<dbReference type="SUPFAM" id="SSF140931">
    <property type="entry name" value="Fic-like"/>
    <property type="match status" value="1"/>
</dbReference>
<dbReference type="AlphaFoldDB" id="A0A254Q5Q8"/>